<dbReference type="Pfam" id="PF10543">
    <property type="entry name" value="ORF6N"/>
    <property type="match status" value="1"/>
</dbReference>
<feature type="domain" description="KilA-N DNA-binding" evidence="1">
    <location>
        <begin position="10"/>
        <end position="119"/>
    </location>
</feature>
<sequence>MQIIKSIESRIYVIRGERVMLDFDLASLYEVETKVLNQAVKRNLMRFPEDFMFQLTTNEWESMRSQIVTGYQKNNDLSQQMLKTYDPNLKSQIVTSSWGGTRKMSYAFTEQGVAMLSGVLKSEKAINMNIAIMRTFVDVRKILLKQNNINEQLTEIKERIGEHDVQLNELYDAMENLIDEKIAQLKWNDRERIGFKIKK</sequence>
<dbReference type="EMBL" id="BMDJ01000007">
    <property type="protein sequence ID" value="GGI27123.1"/>
    <property type="molecule type" value="Genomic_DNA"/>
</dbReference>
<dbReference type="RefSeq" id="WP_188415108.1">
    <property type="nucleotide sequence ID" value="NZ_BMDJ01000007.1"/>
</dbReference>
<evidence type="ECO:0000259" key="1">
    <source>
        <dbReference type="Pfam" id="PF10543"/>
    </source>
</evidence>
<gene>
    <name evidence="2" type="ORF">GCM10008119_26080</name>
</gene>
<comment type="caution">
    <text evidence="2">The sequence shown here is derived from an EMBL/GenBank/DDBJ whole genome shotgun (WGS) entry which is preliminary data.</text>
</comment>
<dbReference type="Proteomes" id="UP000645390">
    <property type="component" value="Unassembled WGS sequence"/>
</dbReference>
<evidence type="ECO:0000313" key="3">
    <source>
        <dbReference type="Proteomes" id="UP000645390"/>
    </source>
</evidence>
<reference evidence="3" key="1">
    <citation type="journal article" date="2019" name="Int. J. Syst. Evol. Microbiol.">
        <title>The Global Catalogue of Microorganisms (GCM) 10K type strain sequencing project: providing services to taxonomists for standard genome sequencing and annotation.</title>
        <authorList>
            <consortium name="The Broad Institute Genomics Platform"/>
            <consortium name="The Broad Institute Genome Sequencing Center for Infectious Disease"/>
            <person name="Wu L."/>
            <person name="Ma J."/>
        </authorList>
    </citation>
    <scope>NUCLEOTIDE SEQUENCE [LARGE SCALE GENOMIC DNA]</scope>
    <source>
        <strain evidence="3">CCM 8939</strain>
    </source>
</reference>
<dbReference type="InterPro" id="IPR018873">
    <property type="entry name" value="KilA-N_DNA-bd_domain"/>
</dbReference>
<organism evidence="2 3">
    <name type="scientific">Pedobacter mendelii</name>
    <dbReference type="NCBI Taxonomy" id="1908240"/>
    <lineage>
        <taxon>Bacteria</taxon>
        <taxon>Pseudomonadati</taxon>
        <taxon>Bacteroidota</taxon>
        <taxon>Sphingobacteriia</taxon>
        <taxon>Sphingobacteriales</taxon>
        <taxon>Sphingobacteriaceae</taxon>
        <taxon>Pedobacter</taxon>
    </lineage>
</organism>
<evidence type="ECO:0000313" key="2">
    <source>
        <dbReference type="EMBL" id="GGI27123.1"/>
    </source>
</evidence>
<proteinExistence type="predicted"/>
<accession>A0ABQ2BJ73</accession>
<keyword evidence="3" id="KW-1185">Reference proteome</keyword>
<name>A0ABQ2BJ73_9SPHI</name>
<protein>
    <recommendedName>
        <fullName evidence="1">KilA-N DNA-binding domain-containing protein</fullName>
    </recommendedName>
</protein>